<reference evidence="2" key="2">
    <citation type="submission" date="2017-02" db="UniProtKB">
        <authorList>
            <consortium name="WormBaseParasite"/>
        </authorList>
    </citation>
    <scope>IDENTIFICATION</scope>
</reference>
<protein>
    <submittedName>
        <fullName evidence="2">Toprim domain-containing protein</fullName>
    </submittedName>
</protein>
<evidence type="ECO:0000313" key="2">
    <source>
        <dbReference type="WBParaSite" id="ACAC_0000440201-mRNA-1"/>
    </source>
</evidence>
<keyword evidence="1" id="KW-1185">Reference proteome</keyword>
<name>A0A0K0D2V7_ANGCA</name>
<proteinExistence type="predicted"/>
<dbReference type="WBParaSite" id="ACAC_0000440201-mRNA-1">
    <property type="protein sequence ID" value="ACAC_0000440201-mRNA-1"/>
    <property type="gene ID" value="ACAC_0000440201"/>
</dbReference>
<reference evidence="1" key="1">
    <citation type="submission" date="2012-09" db="EMBL/GenBank/DDBJ databases">
        <authorList>
            <person name="Martin A.A."/>
        </authorList>
    </citation>
    <scope>NUCLEOTIDE SEQUENCE</scope>
</reference>
<organism evidence="1 2">
    <name type="scientific">Angiostrongylus cantonensis</name>
    <name type="common">Rat lungworm</name>
    <dbReference type="NCBI Taxonomy" id="6313"/>
    <lineage>
        <taxon>Eukaryota</taxon>
        <taxon>Metazoa</taxon>
        <taxon>Ecdysozoa</taxon>
        <taxon>Nematoda</taxon>
        <taxon>Chromadorea</taxon>
        <taxon>Rhabditida</taxon>
        <taxon>Rhabditina</taxon>
        <taxon>Rhabditomorpha</taxon>
        <taxon>Strongyloidea</taxon>
        <taxon>Metastrongylidae</taxon>
        <taxon>Angiostrongylus</taxon>
    </lineage>
</organism>
<accession>A0A0K0D2V7</accession>
<dbReference type="Proteomes" id="UP000035642">
    <property type="component" value="Unassembled WGS sequence"/>
</dbReference>
<sequence>MIPGVALKALTGLDFAAVGVPNCRTPVVRRSYSKISDSDVYVVEGSMDVHILYRLLDDQCHINFLEYSCCLAGLSTAYYSHV</sequence>
<dbReference type="AlphaFoldDB" id="A0A0K0D2V7"/>
<evidence type="ECO:0000313" key="1">
    <source>
        <dbReference type="Proteomes" id="UP000035642"/>
    </source>
</evidence>